<name>J3P2P6_GAET3</name>
<dbReference type="EnsemblFungi" id="EJT73938">
    <property type="protein sequence ID" value="EJT73938"/>
    <property type="gene ID" value="GGTG_07791"/>
</dbReference>
<organism evidence="9">
    <name type="scientific">Gaeumannomyces tritici (strain R3-111a-1)</name>
    <name type="common">Wheat and barley take-all root rot fungus</name>
    <name type="synonym">Gaeumannomyces graminis var. tritici</name>
    <dbReference type="NCBI Taxonomy" id="644352"/>
    <lineage>
        <taxon>Eukaryota</taxon>
        <taxon>Fungi</taxon>
        <taxon>Dikarya</taxon>
        <taxon>Ascomycota</taxon>
        <taxon>Pezizomycotina</taxon>
        <taxon>Sordariomycetes</taxon>
        <taxon>Sordariomycetidae</taxon>
        <taxon>Magnaporthales</taxon>
        <taxon>Magnaporthaceae</taxon>
        <taxon>Gaeumannomyces</taxon>
    </lineage>
</organism>
<keyword evidence="4 7" id="KW-0472">Membrane</keyword>
<dbReference type="PANTHER" id="PTHR33048:SF47">
    <property type="entry name" value="INTEGRAL MEMBRANE PROTEIN-RELATED"/>
    <property type="match status" value="1"/>
</dbReference>
<evidence type="ECO:0000256" key="4">
    <source>
        <dbReference type="ARBA" id="ARBA00023136"/>
    </source>
</evidence>
<feature type="transmembrane region" description="Helical" evidence="7">
    <location>
        <begin position="185"/>
        <end position="205"/>
    </location>
</feature>
<evidence type="ECO:0000259" key="8">
    <source>
        <dbReference type="Pfam" id="PF20684"/>
    </source>
</evidence>
<feature type="transmembrane region" description="Helical" evidence="7">
    <location>
        <begin position="57"/>
        <end position="78"/>
    </location>
</feature>
<reference evidence="10" key="5">
    <citation type="submission" date="2018-04" db="UniProtKB">
        <authorList>
            <consortium name="EnsemblFungi"/>
        </authorList>
    </citation>
    <scope>IDENTIFICATION</scope>
    <source>
        <strain evidence="10">R3-111a-1</strain>
    </source>
</reference>
<evidence type="ECO:0000313" key="9">
    <source>
        <dbReference type="EMBL" id="EJT73938.1"/>
    </source>
</evidence>
<feature type="compositionally biased region" description="Polar residues" evidence="6">
    <location>
        <begin position="289"/>
        <end position="300"/>
    </location>
</feature>
<dbReference type="AlphaFoldDB" id="J3P2P6"/>
<feature type="transmembrane region" description="Helical" evidence="7">
    <location>
        <begin position="253"/>
        <end position="274"/>
    </location>
</feature>
<feature type="region of interest" description="Disordered" evidence="6">
    <location>
        <begin position="289"/>
        <end position="322"/>
    </location>
</feature>
<dbReference type="PANTHER" id="PTHR33048">
    <property type="entry name" value="PTH11-LIKE INTEGRAL MEMBRANE PROTEIN (AFU_ORTHOLOGUE AFUA_5G11245)"/>
    <property type="match status" value="1"/>
</dbReference>
<feature type="transmembrane region" description="Helical" evidence="7">
    <location>
        <begin position="98"/>
        <end position="125"/>
    </location>
</feature>
<protein>
    <submittedName>
        <fullName evidence="9">Integral membrane protein</fullName>
    </submittedName>
</protein>
<evidence type="ECO:0000256" key="5">
    <source>
        <dbReference type="ARBA" id="ARBA00038359"/>
    </source>
</evidence>
<feature type="region of interest" description="Disordered" evidence="6">
    <location>
        <begin position="355"/>
        <end position="386"/>
    </location>
</feature>
<keyword evidence="11" id="KW-1185">Reference proteome</keyword>
<dbReference type="InterPro" id="IPR052337">
    <property type="entry name" value="SAT4-like"/>
</dbReference>
<feature type="compositionally biased region" description="Gly residues" evidence="6">
    <location>
        <begin position="302"/>
        <end position="313"/>
    </location>
</feature>
<keyword evidence="2 7" id="KW-0812">Transmembrane</keyword>
<reference evidence="9" key="3">
    <citation type="submission" date="2010-09" db="EMBL/GenBank/DDBJ databases">
        <title>Annotation of Gaeumannomyces graminis var. tritici R3-111a-1.</title>
        <authorList>
            <consortium name="The Broad Institute Genome Sequencing Platform"/>
            <person name="Ma L.-J."/>
            <person name="Dead R."/>
            <person name="Young S.K."/>
            <person name="Zeng Q."/>
            <person name="Gargeya S."/>
            <person name="Fitzgerald M."/>
            <person name="Haas B."/>
            <person name="Abouelleil A."/>
            <person name="Alvarado L."/>
            <person name="Arachchi H.M."/>
            <person name="Berlin A."/>
            <person name="Brown A."/>
            <person name="Chapman S.B."/>
            <person name="Chen Z."/>
            <person name="Dunbar C."/>
            <person name="Freedman E."/>
            <person name="Gearin G."/>
            <person name="Gellesch M."/>
            <person name="Goldberg J."/>
            <person name="Griggs A."/>
            <person name="Gujja S."/>
            <person name="Heiman D."/>
            <person name="Howarth C."/>
            <person name="Larson L."/>
            <person name="Lui A."/>
            <person name="MacDonald P.J.P."/>
            <person name="Mehta T."/>
            <person name="Montmayeur A."/>
            <person name="Murphy C."/>
            <person name="Neiman D."/>
            <person name="Pearson M."/>
            <person name="Priest M."/>
            <person name="Roberts A."/>
            <person name="Saif S."/>
            <person name="Shea T."/>
            <person name="Shenoy N."/>
            <person name="Sisk P."/>
            <person name="Stolte C."/>
            <person name="Sykes S."/>
            <person name="Yandava C."/>
            <person name="Wortman J."/>
            <person name="Nusbaum C."/>
            <person name="Birren B."/>
        </authorList>
    </citation>
    <scope>NUCLEOTIDE SEQUENCE</scope>
    <source>
        <strain evidence="9">R3-111a-1</strain>
    </source>
</reference>
<dbReference type="OrthoDB" id="3529975at2759"/>
<keyword evidence="3 7" id="KW-1133">Transmembrane helix</keyword>
<dbReference type="VEuPathDB" id="FungiDB:GGTG_07791"/>
<accession>J3P2P6</accession>
<dbReference type="GO" id="GO:0016020">
    <property type="term" value="C:membrane"/>
    <property type="evidence" value="ECO:0007669"/>
    <property type="project" value="UniProtKB-SubCell"/>
</dbReference>
<dbReference type="Proteomes" id="UP000006039">
    <property type="component" value="Unassembled WGS sequence"/>
</dbReference>
<dbReference type="EMBL" id="GL385398">
    <property type="protein sequence ID" value="EJT73938.1"/>
    <property type="molecule type" value="Genomic_DNA"/>
</dbReference>
<feature type="transmembrane region" description="Helical" evidence="7">
    <location>
        <begin position="20"/>
        <end position="45"/>
    </location>
</feature>
<dbReference type="eggNOG" id="ENOG502SIIN">
    <property type="taxonomic scope" value="Eukaryota"/>
</dbReference>
<dbReference type="GeneID" id="20348249"/>
<dbReference type="RefSeq" id="XP_009223882.1">
    <property type="nucleotide sequence ID" value="XM_009225618.1"/>
</dbReference>
<evidence type="ECO:0000256" key="2">
    <source>
        <dbReference type="ARBA" id="ARBA00022692"/>
    </source>
</evidence>
<reference evidence="10" key="4">
    <citation type="journal article" date="2015" name="G3 (Bethesda)">
        <title>Genome sequences of three phytopathogenic species of the Magnaporthaceae family of fungi.</title>
        <authorList>
            <person name="Okagaki L.H."/>
            <person name="Nunes C.C."/>
            <person name="Sailsbery J."/>
            <person name="Clay B."/>
            <person name="Brown D."/>
            <person name="John T."/>
            <person name="Oh Y."/>
            <person name="Young N."/>
            <person name="Fitzgerald M."/>
            <person name="Haas B.J."/>
            <person name="Zeng Q."/>
            <person name="Young S."/>
            <person name="Adiconis X."/>
            <person name="Fan L."/>
            <person name="Levin J.Z."/>
            <person name="Mitchell T.K."/>
            <person name="Okubara P.A."/>
            <person name="Farman M.L."/>
            <person name="Kohn L.M."/>
            <person name="Birren B."/>
            <person name="Ma L.-J."/>
            <person name="Dean R.A."/>
        </authorList>
    </citation>
    <scope>NUCLEOTIDE SEQUENCE</scope>
    <source>
        <strain evidence="10">R3-111a-1</strain>
    </source>
</reference>
<evidence type="ECO:0000313" key="10">
    <source>
        <dbReference type="EnsemblFungi" id="EJT73938"/>
    </source>
</evidence>
<dbReference type="Pfam" id="PF20684">
    <property type="entry name" value="Fung_rhodopsin"/>
    <property type="match status" value="1"/>
</dbReference>
<dbReference type="HOGENOM" id="CLU_028200_0_1_1"/>
<comment type="similarity">
    <text evidence="5">Belongs to the SAT4 family.</text>
</comment>
<dbReference type="InterPro" id="IPR049326">
    <property type="entry name" value="Rhodopsin_dom_fungi"/>
</dbReference>
<feature type="transmembrane region" description="Helical" evidence="7">
    <location>
        <begin position="137"/>
        <end position="165"/>
    </location>
</feature>
<comment type="subcellular location">
    <subcellularLocation>
        <location evidence="1">Membrane</location>
        <topology evidence="1">Multi-pass membrane protein</topology>
    </subcellularLocation>
</comment>
<evidence type="ECO:0000256" key="1">
    <source>
        <dbReference type="ARBA" id="ARBA00004141"/>
    </source>
</evidence>
<evidence type="ECO:0000256" key="6">
    <source>
        <dbReference type="SAM" id="MobiDB-lite"/>
    </source>
</evidence>
<proteinExistence type="inferred from homology"/>
<evidence type="ECO:0000256" key="3">
    <source>
        <dbReference type="ARBA" id="ARBA00022989"/>
    </source>
</evidence>
<reference evidence="9" key="2">
    <citation type="submission" date="2010-07" db="EMBL/GenBank/DDBJ databases">
        <authorList>
            <consortium name="The Broad Institute Genome Sequencing Platform"/>
            <consortium name="Broad Institute Genome Sequencing Center for Infectious Disease"/>
            <person name="Ma L.-J."/>
            <person name="Dead R."/>
            <person name="Young S."/>
            <person name="Zeng Q."/>
            <person name="Koehrsen M."/>
            <person name="Alvarado L."/>
            <person name="Berlin A."/>
            <person name="Chapman S.B."/>
            <person name="Chen Z."/>
            <person name="Freedman E."/>
            <person name="Gellesch M."/>
            <person name="Goldberg J."/>
            <person name="Griggs A."/>
            <person name="Gujja S."/>
            <person name="Heilman E.R."/>
            <person name="Heiman D."/>
            <person name="Hepburn T."/>
            <person name="Howarth C."/>
            <person name="Jen D."/>
            <person name="Larson L."/>
            <person name="Mehta T."/>
            <person name="Neiman D."/>
            <person name="Pearson M."/>
            <person name="Roberts A."/>
            <person name="Saif S."/>
            <person name="Shea T."/>
            <person name="Shenoy N."/>
            <person name="Sisk P."/>
            <person name="Stolte C."/>
            <person name="Sykes S."/>
            <person name="Walk T."/>
            <person name="White J."/>
            <person name="Yandava C."/>
            <person name="Haas B."/>
            <person name="Nusbaum C."/>
            <person name="Birren B."/>
        </authorList>
    </citation>
    <scope>NUCLEOTIDE SEQUENCE</scope>
    <source>
        <strain evidence="9">R3-111a-1</strain>
    </source>
</reference>
<reference evidence="11" key="1">
    <citation type="submission" date="2010-07" db="EMBL/GenBank/DDBJ databases">
        <title>The genome sequence of Gaeumannomyces graminis var. tritici strain R3-111a-1.</title>
        <authorList>
            <consortium name="The Broad Institute Genome Sequencing Platform"/>
            <person name="Ma L.-J."/>
            <person name="Dead R."/>
            <person name="Young S."/>
            <person name="Zeng Q."/>
            <person name="Koehrsen M."/>
            <person name="Alvarado L."/>
            <person name="Berlin A."/>
            <person name="Chapman S.B."/>
            <person name="Chen Z."/>
            <person name="Freedman E."/>
            <person name="Gellesch M."/>
            <person name="Goldberg J."/>
            <person name="Griggs A."/>
            <person name="Gujja S."/>
            <person name="Heilman E.R."/>
            <person name="Heiman D."/>
            <person name="Hepburn T."/>
            <person name="Howarth C."/>
            <person name="Jen D."/>
            <person name="Larson L."/>
            <person name="Mehta T."/>
            <person name="Neiman D."/>
            <person name="Pearson M."/>
            <person name="Roberts A."/>
            <person name="Saif S."/>
            <person name="Shea T."/>
            <person name="Shenoy N."/>
            <person name="Sisk P."/>
            <person name="Stolte C."/>
            <person name="Sykes S."/>
            <person name="Walk T."/>
            <person name="White J."/>
            <person name="Yandava C."/>
            <person name="Haas B."/>
            <person name="Nusbaum C."/>
            <person name="Birren B."/>
        </authorList>
    </citation>
    <scope>NUCLEOTIDE SEQUENCE [LARGE SCALE GENOMIC DNA]</scope>
    <source>
        <strain evidence="11">R3-111a-1</strain>
    </source>
</reference>
<evidence type="ECO:0000256" key="7">
    <source>
        <dbReference type="SAM" id="Phobius"/>
    </source>
</evidence>
<evidence type="ECO:0000313" key="11">
    <source>
        <dbReference type="Proteomes" id="UP000006039"/>
    </source>
</evidence>
<sequence>MDPSLLPVTDHPKPIPMTNQVTGFLIGNVIALFFAAATVAGRFMCRIFFSAGLGTDDWLILVALILAIAANVLGFVLFTTGAGHPMAEVVPTGNLPHMLLIVFLLVFVSITSLAASKLSMLFFYLRIFDRKMRLWCWAVMGFVVVWAVAILMTNVFMCTPISAQWDLRLAAVAKCGDALPLYKTIVISSLLTDIIIMMMPMKTIWGLNMRTTEKLGLMMSFLLLFGVVIVGCIRYYYVSKVDLAANITRDIPLSLFTTNIELSLGIICVSIPMLRPLYTRYRAKHSASKLSDQAQRSDLQTYGGGGGGGGKGPSGKNSRNRVGPAADITLTTFYDSAPKDEYGVGGVSESAIEAGSNHSVAGSGGESERNLTSDATQYHTKEASNRRNTGLAIEVHKQWEIRRD</sequence>
<feature type="domain" description="Rhodopsin" evidence="8">
    <location>
        <begin position="42"/>
        <end position="279"/>
    </location>
</feature>
<gene>
    <name evidence="10" type="primary">20348249</name>
    <name evidence="9" type="ORF">GGTG_07791</name>
</gene>
<feature type="transmembrane region" description="Helical" evidence="7">
    <location>
        <begin position="217"/>
        <end position="237"/>
    </location>
</feature>